<reference evidence="1 2" key="1">
    <citation type="journal article" date="2022" name="Int. J. Syst. Evol. Microbiol.">
        <title>Pseudomonas aegrilactucae sp. nov. and Pseudomonas morbosilactucae sp. nov., pathogens causing bacterial rot of lettuce in Japan.</title>
        <authorList>
            <person name="Sawada H."/>
            <person name="Fujikawa T."/>
            <person name="Satou M."/>
        </authorList>
    </citation>
    <scope>NUCLEOTIDE SEQUENCE [LARGE SCALE GENOMIC DNA]</scope>
    <source>
        <strain evidence="1 2">MAFF 302030</strain>
    </source>
</reference>
<dbReference type="AlphaFoldDB" id="A0A9X1YTQ5"/>
<dbReference type="EMBL" id="JALQCW010000012">
    <property type="protein sequence ID" value="MCK9797441.1"/>
    <property type="molecule type" value="Genomic_DNA"/>
</dbReference>
<accession>A0A9X1YTQ5</accession>
<dbReference type="InterPro" id="IPR045384">
    <property type="entry name" value="DUF6527"/>
</dbReference>
<reference evidence="1 2" key="2">
    <citation type="journal article" date="2023" name="Plant Pathol.">
        <title>Dismantling and reorganizing Pseudomonas marginalis sensu#lato.</title>
        <authorList>
            <person name="Sawada H."/>
            <person name="Fujikawa T."/>
            <person name="Satou M."/>
        </authorList>
    </citation>
    <scope>NUCLEOTIDE SEQUENCE [LARGE SCALE GENOMIC DNA]</scope>
    <source>
        <strain evidence="1 2">MAFF 302030</strain>
    </source>
</reference>
<sequence>MPIRTIVLAKDAREDWCIGLQCPCGCGRTIELLVIDEAKPRWDYSINADGYPSLHPSVWLNNGCRSHFWLKNGRIHWC</sequence>
<protein>
    <submittedName>
        <fullName evidence="1">DUF6527 family protein</fullName>
    </submittedName>
</protein>
<dbReference type="Proteomes" id="UP001155059">
    <property type="component" value="Unassembled WGS sequence"/>
</dbReference>
<gene>
    <name evidence="1" type="ORF">M1B34_06725</name>
</gene>
<organism evidence="1 2">
    <name type="scientific">Pseudomonas morbosilactucae</name>
    <dbReference type="NCBI Taxonomy" id="2938197"/>
    <lineage>
        <taxon>Bacteria</taxon>
        <taxon>Pseudomonadati</taxon>
        <taxon>Pseudomonadota</taxon>
        <taxon>Gammaproteobacteria</taxon>
        <taxon>Pseudomonadales</taxon>
        <taxon>Pseudomonadaceae</taxon>
        <taxon>Pseudomonas</taxon>
    </lineage>
</organism>
<name>A0A9X1YTQ5_9PSED</name>
<evidence type="ECO:0000313" key="1">
    <source>
        <dbReference type="EMBL" id="MCK9797441.1"/>
    </source>
</evidence>
<evidence type="ECO:0000313" key="2">
    <source>
        <dbReference type="Proteomes" id="UP001155059"/>
    </source>
</evidence>
<dbReference type="Pfam" id="PF20137">
    <property type="entry name" value="BubE"/>
    <property type="match status" value="1"/>
</dbReference>
<comment type="caution">
    <text evidence="1">The sequence shown here is derived from an EMBL/GenBank/DDBJ whole genome shotgun (WGS) entry which is preliminary data.</text>
</comment>
<proteinExistence type="predicted"/>